<name>I4YRL6_9HYPH</name>
<sequence precursor="true">MTLRLKTFGIAALLAGSLHAFPAFAETTLNVVMQAPLRTLDPILSTAQIVRTHGFMVFETLLGMDAKYNPQPQMADYTVSADKMTYTFTLRDGLKWHDGTPVKAEDCVASIKRWAANDGAGRTMMTYVASVEATSDKQLVIKLAKPFGQVLELLAKPSPVPPFMMPKRLAETPAGQQVTEMIGSGPFKFVADQYRPGDQAVYVKNSDYNPRPEPMSWTAGGKVVNVDKVVWKAMPDMQTSINALQSGDVDLIEQVTIDLLPLLTANDEIKTGAINALGSQVTGRFNHRLPPFDNPKVRQAAMYALDQDQLMQTAIGDSQYYKLCASVYGCDVPLASDAGSEYLKGSAKERLAKAKELLKASGYDGTPVLMMQPTDLTILSTQPIVAAERLREAGFKVDVAAMDWATLQSRKNSTQPVAQGGWNMLFTYWGVSGIWNPTVHALLDGSGSDTAWSGWPRSARVEELRSAYLTAPTLDEQKKIAKEIQQIAYDEGFYFNAGEFQSVAAWRANLKNLQPGPLTLFWGVSK</sequence>
<dbReference type="Pfam" id="PF00496">
    <property type="entry name" value="SBP_bac_5"/>
    <property type="match status" value="1"/>
</dbReference>
<dbReference type="InterPro" id="IPR000914">
    <property type="entry name" value="SBP_5_dom"/>
</dbReference>
<dbReference type="PANTHER" id="PTHR30290">
    <property type="entry name" value="PERIPLASMIC BINDING COMPONENT OF ABC TRANSPORTER"/>
    <property type="match status" value="1"/>
</dbReference>
<dbReference type="GO" id="GO:1904680">
    <property type="term" value="F:peptide transmembrane transporter activity"/>
    <property type="evidence" value="ECO:0007669"/>
    <property type="project" value="TreeGrafter"/>
</dbReference>
<dbReference type="PIRSF" id="PIRSF002741">
    <property type="entry name" value="MppA"/>
    <property type="match status" value="1"/>
</dbReference>
<comment type="subcellular location">
    <subcellularLocation>
        <location evidence="1">Periplasm</location>
    </subcellularLocation>
</comment>
<keyword evidence="3 4" id="KW-0732">Signal</keyword>
<dbReference type="PANTHER" id="PTHR30290:SF38">
    <property type="entry name" value="D,D-DIPEPTIDE-BINDING PERIPLASMIC PROTEIN DDPA-RELATED"/>
    <property type="match status" value="1"/>
</dbReference>
<dbReference type="EMBL" id="JH660645">
    <property type="protein sequence ID" value="EIM26608.1"/>
    <property type="molecule type" value="Genomic_DNA"/>
</dbReference>
<dbReference type="Gene3D" id="3.40.190.10">
    <property type="entry name" value="Periplasmic binding protein-like II"/>
    <property type="match status" value="1"/>
</dbReference>
<dbReference type="PATRIC" id="fig|864069.3.peg.3429"/>
<evidence type="ECO:0000256" key="2">
    <source>
        <dbReference type="ARBA" id="ARBA00005695"/>
    </source>
</evidence>
<dbReference type="STRING" id="864069.MicloDRAFT_00031570"/>
<dbReference type="AlphaFoldDB" id="I4YRL6"/>
<dbReference type="GO" id="GO:0030288">
    <property type="term" value="C:outer membrane-bounded periplasmic space"/>
    <property type="evidence" value="ECO:0007669"/>
    <property type="project" value="UniProtKB-ARBA"/>
</dbReference>
<proteinExistence type="inferred from homology"/>
<evidence type="ECO:0000256" key="3">
    <source>
        <dbReference type="ARBA" id="ARBA00022729"/>
    </source>
</evidence>
<dbReference type="eggNOG" id="COG0747">
    <property type="taxonomic scope" value="Bacteria"/>
</dbReference>
<dbReference type="InterPro" id="IPR023765">
    <property type="entry name" value="SBP_5_CS"/>
</dbReference>
<protein>
    <submittedName>
        <fullName evidence="6">ABC-type dipeptide transport system, periplasmic component</fullName>
    </submittedName>
</protein>
<dbReference type="GO" id="GO:0015833">
    <property type="term" value="P:peptide transport"/>
    <property type="evidence" value="ECO:0007669"/>
    <property type="project" value="TreeGrafter"/>
</dbReference>
<dbReference type="InterPro" id="IPR030678">
    <property type="entry name" value="Peptide/Ni-bd"/>
</dbReference>
<evidence type="ECO:0000313" key="6">
    <source>
        <dbReference type="EMBL" id="EIM26608.1"/>
    </source>
</evidence>
<feature type="signal peptide" evidence="4">
    <location>
        <begin position="1"/>
        <end position="25"/>
    </location>
</feature>
<dbReference type="SUPFAM" id="SSF53850">
    <property type="entry name" value="Periplasmic binding protein-like II"/>
    <property type="match status" value="1"/>
</dbReference>
<organism evidence="6 7">
    <name type="scientific">Microvirga lotononidis</name>
    <dbReference type="NCBI Taxonomy" id="864069"/>
    <lineage>
        <taxon>Bacteria</taxon>
        <taxon>Pseudomonadati</taxon>
        <taxon>Pseudomonadota</taxon>
        <taxon>Alphaproteobacteria</taxon>
        <taxon>Hyphomicrobiales</taxon>
        <taxon>Methylobacteriaceae</taxon>
        <taxon>Microvirga</taxon>
    </lineage>
</organism>
<feature type="domain" description="Solute-binding protein family 5" evidence="5">
    <location>
        <begin position="70"/>
        <end position="442"/>
    </location>
</feature>
<evidence type="ECO:0000256" key="1">
    <source>
        <dbReference type="ARBA" id="ARBA00004418"/>
    </source>
</evidence>
<dbReference type="Proteomes" id="UP000003947">
    <property type="component" value="Unassembled WGS sequence"/>
</dbReference>
<dbReference type="OrthoDB" id="9803988at2"/>
<reference evidence="6 7" key="1">
    <citation type="submission" date="2012-02" db="EMBL/GenBank/DDBJ databases">
        <title>Improved High-Quality Draft sequence of Microvirga sp. WSM3557.</title>
        <authorList>
            <consortium name="US DOE Joint Genome Institute"/>
            <person name="Lucas S."/>
            <person name="Han J."/>
            <person name="Lapidus A."/>
            <person name="Cheng J.-F."/>
            <person name="Goodwin L."/>
            <person name="Pitluck S."/>
            <person name="Peters L."/>
            <person name="Zhang X."/>
            <person name="Detter J.C."/>
            <person name="Han C."/>
            <person name="Tapia R."/>
            <person name="Land M."/>
            <person name="Hauser L."/>
            <person name="Kyrpides N."/>
            <person name="Ivanova N."/>
            <person name="Pagani I."/>
            <person name="Brau L."/>
            <person name="Yates R."/>
            <person name="O'Hara G."/>
            <person name="Rui T."/>
            <person name="Howieson J."/>
            <person name="Reeve W."/>
            <person name="Woyke T."/>
        </authorList>
    </citation>
    <scope>NUCLEOTIDE SEQUENCE [LARGE SCALE GENOMIC DNA]</scope>
    <source>
        <strain evidence="6 7">WSM3557</strain>
    </source>
</reference>
<dbReference type="PROSITE" id="PS01040">
    <property type="entry name" value="SBP_BACTERIAL_5"/>
    <property type="match status" value="1"/>
</dbReference>
<keyword evidence="7" id="KW-1185">Reference proteome</keyword>
<evidence type="ECO:0000313" key="7">
    <source>
        <dbReference type="Proteomes" id="UP000003947"/>
    </source>
</evidence>
<gene>
    <name evidence="6" type="ORF">MicloDRAFT_00031570</name>
</gene>
<feature type="chain" id="PRO_5003699155" evidence="4">
    <location>
        <begin position="26"/>
        <end position="526"/>
    </location>
</feature>
<accession>I4YRL6</accession>
<dbReference type="RefSeq" id="WP_009762659.1">
    <property type="nucleotide sequence ID" value="NZ_CP141050.1"/>
</dbReference>
<dbReference type="InterPro" id="IPR039424">
    <property type="entry name" value="SBP_5"/>
</dbReference>
<dbReference type="HOGENOM" id="CLU_017028_7_1_5"/>
<evidence type="ECO:0000259" key="5">
    <source>
        <dbReference type="Pfam" id="PF00496"/>
    </source>
</evidence>
<evidence type="ECO:0000256" key="4">
    <source>
        <dbReference type="SAM" id="SignalP"/>
    </source>
</evidence>
<comment type="similarity">
    <text evidence="2">Belongs to the bacterial solute-binding protein 5 family.</text>
</comment>
<dbReference type="CDD" id="cd08502">
    <property type="entry name" value="PBP2_NikA_DppA_OppA_like_16"/>
    <property type="match status" value="1"/>
</dbReference>
<dbReference type="Gene3D" id="3.10.105.10">
    <property type="entry name" value="Dipeptide-binding Protein, Domain 3"/>
    <property type="match status" value="1"/>
</dbReference>
<dbReference type="GO" id="GO:0043190">
    <property type="term" value="C:ATP-binding cassette (ABC) transporter complex"/>
    <property type="evidence" value="ECO:0007669"/>
    <property type="project" value="InterPro"/>
</dbReference>